<dbReference type="InterPro" id="IPR036116">
    <property type="entry name" value="FN3_sf"/>
</dbReference>
<dbReference type="SUPFAM" id="SSF49265">
    <property type="entry name" value="Fibronectin type III"/>
    <property type="match status" value="1"/>
</dbReference>
<feature type="signal peptide" evidence="2">
    <location>
        <begin position="1"/>
        <end position="21"/>
    </location>
</feature>
<dbReference type="InterPro" id="IPR003961">
    <property type="entry name" value="FN3_dom"/>
</dbReference>
<protein>
    <submittedName>
        <fullName evidence="3">Uncharacterized protein</fullName>
    </submittedName>
</protein>
<keyword evidence="2" id="KW-0732">Signal</keyword>
<feature type="compositionally biased region" description="Polar residues" evidence="1">
    <location>
        <begin position="123"/>
        <end position="138"/>
    </location>
</feature>
<evidence type="ECO:0000313" key="3">
    <source>
        <dbReference type="EMBL" id="CAD23242.1"/>
    </source>
</evidence>
<evidence type="ECO:0000256" key="2">
    <source>
        <dbReference type="SAM" id="SignalP"/>
    </source>
</evidence>
<reference evidence="3" key="1">
    <citation type="submission" date="2002-02" db="EMBL/GenBank/DDBJ databases">
        <title>Characterization of Taenia saginata oncospheres genes with potential protective properties.</title>
        <authorList>
            <person name="Garate T."/>
        </authorList>
    </citation>
    <scope>NUCLEOTIDE SEQUENCE</scope>
    <source>
        <strain evidence="3">Kenyan</strain>
    </source>
</reference>
<name>Q8T8D7_TAESA</name>
<proteinExistence type="evidence at transcript level"/>
<dbReference type="CDD" id="cd00063">
    <property type="entry name" value="FN3"/>
    <property type="match status" value="1"/>
</dbReference>
<feature type="chain" id="PRO_5004314336" evidence="2">
    <location>
        <begin position="22"/>
        <end position="174"/>
    </location>
</feature>
<dbReference type="EMBL" id="AJ430566">
    <property type="protein sequence ID" value="CAD23242.1"/>
    <property type="molecule type" value="mRNA"/>
</dbReference>
<dbReference type="AlphaFoldDB" id="Q8T8D7"/>
<accession>Q8T8D7</accession>
<evidence type="ECO:0000256" key="1">
    <source>
        <dbReference type="SAM" id="MobiDB-lite"/>
    </source>
</evidence>
<organism evidence="3">
    <name type="scientific">Taenia saginata</name>
    <name type="common">Beef tapeworm</name>
    <name type="synonym">Cysticercus bovis</name>
    <dbReference type="NCBI Taxonomy" id="6206"/>
    <lineage>
        <taxon>Eukaryota</taxon>
        <taxon>Metazoa</taxon>
        <taxon>Spiralia</taxon>
        <taxon>Lophotrochozoa</taxon>
        <taxon>Platyhelminthes</taxon>
        <taxon>Cestoda</taxon>
        <taxon>Eucestoda</taxon>
        <taxon>Cyclophyllidea</taxon>
        <taxon>Taeniidae</taxon>
        <taxon>Taenia</taxon>
    </lineage>
</organism>
<feature type="region of interest" description="Disordered" evidence="1">
    <location>
        <begin position="123"/>
        <end position="142"/>
    </location>
</feature>
<sequence length="174" mass="18702">QLHLMLLAILLWTGSCRVAGGENVVANESLPQYFHWGPKDPHTITLFWEVTKLHKHYAEQIDLEAKLPKNDSIVQNMVNFPVGKASVGGLSANTAYEVTVRAYAKGSSEIIYNGTIVTSSADMPASTTTMHSSTSEGEMSTYGGTEESVVTASRSAFNCATSAIIFTCVVIVLA</sequence>
<feature type="non-terminal residue" evidence="3">
    <location>
        <position position="1"/>
    </location>
</feature>